<feature type="transmembrane region" description="Helical" evidence="5">
    <location>
        <begin position="83"/>
        <end position="104"/>
    </location>
</feature>
<keyword evidence="3 5" id="KW-1133">Transmembrane helix</keyword>
<gene>
    <name evidence="7" type="ORF">AC529_00065</name>
</gene>
<keyword evidence="2 5" id="KW-0812">Transmembrane</keyword>
<sequence>MVYALIACRVLLAVVFAVSAFGKLRSRRAFEEFTSAARQLAPGWLIRPLQGSGATTGAHRLAAVVVGCEVAIPPLLLAPRTAAVGFALAAALLAAFTAAIVAVLRRGDRVACHCFGATDQALRPAHVVRNLLLLTAAATGLVLALAAPSAQPALVGAVAAVGTAGILALPVLLFDDLLDLFTPTIPRRPTAP</sequence>
<dbReference type="Pfam" id="PF07291">
    <property type="entry name" value="MauE"/>
    <property type="match status" value="1"/>
</dbReference>
<comment type="caution">
    <text evidence="7">The sequence shown here is derived from an EMBL/GenBank/DDBJ whole genome shotgun (WGS) entry which is preliminary data.</text>
</comment>
<dbReference type="EMBL" id="LGEM01000001">
    <property type="protein sequence ID" value="KUP98676.1"/>
    <property type="molecule type" value="Genomic_DNA"/>
</dbReference>
<organism evidence="7 8">
    <name type="scientific">Thermobifida cellulosilytica TB100</name>
    <dbReference type="NCBI Taxonomy" id="665004"/>
    <lineage>
        <taxon>Bacteria</taxon>
        <taxon>Bacillati</taxon>
        <taxon>Actinomycetota</taxon>
        <taxon>Actinomycetes</taxon>
        <taxon>Streptosporangiales</taxon>
        <taxon>Nocardiopsidaceae</taxon>
        <taxon>Thermobifida</taxon>
    </lineage>
</organism>
<feature type="transmembrane region" description="Helical" evidence="5">
    <location>
        <begin position="127"/>
        <end position="147"/>
    </location>
</feature>
<evidence type="ECO:0000256" key="3">
    <source>
        <dbReference type="ARBA" id="ARBA00022989"/>
    </source>
</evidence>
<evidence type="ECO:0000256" key="5">
    <source>
        <dbReference type="SAM" id="Phobius"/>
    </source>
</evidence>
<name>A0A147KN25_THECS</name>
<comment type="subcellular location">
    <subcellularLocation>
        <location evidence="1">Membrane</location>
        <topology evidence="1">Multi-pass membrane protein</topology>
    </subcellularLocation>
</comment>
<dbReference type="GO" id="GO:0016020">
    <property type="term" value="C:membrane"/>
    <property type="evidence" value="ECO:0007669"/>
    <property type="project" value="UniProtKB-SubCell"/>
</dbReference>
<evidence type="ECO:0000256" key="4">
    <source>
        <dbReference type="ARBA" id="ARBA00023136"/>
    </source>
</evidence>
<dbReference type="AlphaFoldDB" id="A0A147KN25"/>
<dbReference type="PATRIC" id="fig|665004.4.peg.2557"/>
<feature type="domain" description="Methylamine utilisation protein MauE" evidence="6">
    <location>
        <begin position="1"/>
        <end position="142"/>
    </location>
</feature>
<dbReference type="RefSeq" id="WP_068756452.1">
    <property type="nucleotide sequence ID" value="NZ_KQ950182.1"/>
</dbReference>
<feature type="transmembrane region" description="Helical" evidence="5">
    <location>
        <begin position="153"/>
        <end position="174"/>
    </location>
</feature>
<keyword evidence="8" id="KW-1185">Reference proteome</keyword>
<protein>
    <recommendedName>
        <fullName evidence="6">Methylamine utilisation protein MauE domain-containing protein</fullName>
    </recommendedName>
</protein>
<evidence type="ECO:0000256" key="2">
    <source>
        <dbReference type="ARBA" id="ARBA00022692"/>
    </source>
</evidence>
<evidence type="ECO:0000259" key="6">
    <source>
        <dbReference type="Pfam" id="PF07291"/>
    </source>
</evidence>
<dbReference type="STRING" id="665004.AC529_00065"/>
<dbReference type="Proteomes" id="UP000074382">
    <property type="component" value="Unassembled WGS sequence"/>
</dbReference>
<evidence type="ECO:0000313" key="7">
    <source>
        <dbReference type="EMBL" id="KUP98676.1"/>
    </source>
</evidence>
<reference evidence="8" key="1">
    <citation type="journal article" date="2017" name="Acta Aliment.">
        <title>Plant polysaccharide degrading enzyme system of Thermpbifida cellulosilytica TB100 revealed by de novo genome project data.</title>
        <authorList>
            <person name="Toth A."/>
            <person name="Baka E."/>
            <person name="Luzics S."/>
            <person name="Bata-Vidacs I."/>
            <person name="Nagy I."/>
            <person name="Balint B."/>
            <person name="Herceg R."/>
            <person name="Olasz F."/>
            <person name="Wilk T."/>
            <person name="Nagy T."/>
            <person name="Kriszt B."/>
            <person name="Nagy I."/>
            <person name="Kukolya J."/>
        </authorList>
    </citation>
    <scope>NUCLEOTIDE SEQUENCE [LARGE SCALE GENOMIC DNA]</scope>
    <source>
        <strain evidence="8">TB100</strain>
    </source>
</reference>
<keyword evidence="4 5" id="KW-0472">Membrane</keyword>
<dbReference type="OrthoDB" id="3430313at2"/>
<dbReference type="GO" id="GO:0030416">
    <property type="term" value="P:methylamine metabolic process"/>
    <property type="evidence" value="ECO:0007669"/>
    <property type="project" value="InterPro"/>
</dbReference>
<evidence type="ECO:0000313" key="8">
    <source>
        <dbReference type="Proteomes" id="UP000074382"/>
    </source>
</evidence>
<accession>A0A147KN25</accession>
<dbReference type="InterPro" id="IPR009908">
    <property type="entry name" value="Methylamine_util_MauE"/>
</dbReference>
<proteinExistence type="predicted"/>
<evidence type="ECO:0000256" key="1">
    <source>
        <dbReference type="ARBA" id="ARBA00004141"/>
    </source>
</evidence>